<keyword evidence="15" id="KW-1185">Reference proteome</keyword>
<dbReference type="GO" id="GO:0003697">
    <property type="term" value="F:single-stranded DNA binding"/>
    <property type="evidence" value="ECO:0007669"/>
    <property type="project" value="TreeGrafter"/>
</dbReference>
<gene>
    <name evidence="14" type="ORF">MCOR_15015</name>
</gene>
<dbReference type="GO" id="GO:0005634">
    <property type="term" value="C:nucleus"/>
    <property type="evidence" value="ECO:0007669"/>
    <property type="project" value="UniProtKB-SubCell"/>
</dbReference>
<dbReference type="CDD" id="cd09195">
    <property type="entry name" value="PLDc_mTdp1_2"/>
    <property type="match status" value="1"/>
</dbReference>
<dbReference type="GO" id="GO:0006281">
    <property type="term" value="P:DNA repair"/>
    <property type="evidence" value="ECO:0007669"/>
    <property type="project" value="UniProtKB-KW"/>
</dbReference>
<comment type="similarity">
    <text evidence="2">Belongs to the tyrosyl-DNA phosphodiesterase family.</text>
</comment>
<dbReference type="InterPro" id="IPR019406">
    <property type="entry name" value="APLF_PBZ"/>
</dbReference>
<keyword evidence="6" id="KW-0269">Exonuclease</keyword>
<dbReference type="GO" id="GO:0003690">
    <property type="term" value="F:double-stranded DNA binding"/>
    <property type="evidence" value="ECO:0007669"/>
    <property type="project" value="TreeGrafter"/>
</dbReference>
<dbReference type="Gene3D" id="3.30.870.10">
    <property type="entry name" value="Endonuclease Chain A"/>
    <property type="match status" value="2"/>
</dbReference>
<evidence type="ECO:0000256" key="1">
    <source>
        <dbReference type="ARBA" id="ARBA00004123"/>
    </source>
</evidence>
<evidence type="ECO:0000313" key="14">
    <source>
        <dbReference type="EMBL" id="CAC5378882.1"/>
    </source>
</evidence>
<feature type="binding site" evidence="10">
    <location>
        <position position="433"/>
    </location>
    <ligand>
        <name>substrate</name>
    </ligand>
</feature>
<dbReference type="OrthoDB" id="47785at2759"/>
<evidence type="ECO:0000256" key="12">
    <source>
        <dbReference type="SAM" id="MobiDB-lite"/>
    </source>
</evidence>
<accession>A0A6J8B4Q5</accession>
<dbReference type="Pfam" id="PF06087">
    <property type="entry name" value="Tyr-DNA_phospho"/>
    <property type="match status" value="1"/>
</dbReference>
<dbReference type="PANTHER" id="PTHR12415">
    <property type="entry name" value="TYROSYL-DNA PHOSPHODIESTERASE 1"/>
    <property type="match status" value="1"/>
</dbReference>
<keyword evidence="4" id="KW-0227">DNA damage</keyword>
<dbReference type="EMBL" id="CACVKT020002616">
    <property type="protein sequence ID" value="CAC5378882.1"/>
    <property type="molecule type" value="Genomic_DNA"/>
</dbReference>
<evidence type="ECO:0000256" key="6">
    <source>
        <dbReference type="ARBA" id="ARBA00022839"/>
    </source>
</evidence>
<dbReference type="PANTHER" id="PTHR12415:SF0">
    <property type="entry name" value="TYROSYL-DNA PHOSPHODIESTERASE 1"/>
    <property type="match status" value="1"/>
</dbReference>
<evidence type="ECO:0000256" key="3">
    <source>
        <dbReference type="ARBA" id="ARBA00022722"/>
    </source>
</evidence>
<evidence type="ECO:0000256" key="7">
    <source>
        <dbReference type="ARBA" id="ARBA00023204"/>
    </source>
</evidence>
<dbReference type="AlphaFoldDB" id="A0A6J8B4Q5"/>
<dbReference type="SUPFAM" id="SSF56024">
    <property type="entry name" value="Phospholipase D/nuclease"/>
    <property type="match status" value="2"/>
</dbReference>
<feature type="site" description="Interaction with DNA" evidence="11">
    <location>
        <position position="689"/>
    </location>
</feature>
<feature type="domain" description="PBZ-type" evidence="13">
    <location>
        <begin position="266"/>
        <end position="291"/>
    </location>
</feature>
<sequence>MSAKEGHHVSDTDSDITVGPEDSDLTTESPHKSQVKLPSVSKRRSEVHEISESEEESEEYFILKGTSKGKGKSSFLNSSKSTLEQNESNSFVKQSKKSSETLTKSLDKSTKSSSESLSKSLDKRTKPLSETSTKSLDKRTKPTSETLTKSLDKRTKPSPETLTKSIDKKTKLSKAFSKSINKRTKPTLESLTKSSEKKTKSFTEIENWLDKIDSSPEAKNVDIKNRFDSPVEKGKHSDYKSSPSSGLKRKQTVLLEEEKKTVSRKRPPCQYGSKCYRKNPSHLQEFNHPDDKQQTCGSGRTREESPPRKKPKISITGPLSPDQVYSEGQPYSFFLTKVHGIESQYNQVSVMDIKDILSPIMGTLQASCQFNYMFEIPWLIKQYPEQFRSKPLLLVHGFTAGNKTALEIEATKYSNIKFCQARLEMIYGTHHTKMMILLYEEGMRVVIHTSNLVEKDWYQKTQGMWISPLFPKLKKEENKSNYSRGDSPTNFKKDLLDYIGSYKAYQLKDWQQHIADHDMSSAKVIIIGSSPGRHMGENKHKFGHMRLRKVLNTHGPQKDFVKSWPVIGQYSSIGSLGATKDVWLATEFLQSLATVEGSSCVPLASIDLKLIFPTKDNVRCSLEGYPAGASIPYSINVAKKQTYLHSYFHHWISKGRGRSRAMPHIKSYCRPSPSSQEVAWFLVTSANLSKAAWGALEKKGSQLMIRSYELGVLFLPKFFGSKKSIPVSSDINDTDKLLLPYDLPLKPYQKEDRPWIWDIAYKELPDCNGNMWCPS</sequence>
<keyword evidence="3" id="KW-0540">Nuclease</keyword>
<keyword evidence="7" id="KW-0234">DNA repair</keyword>
<comment type="subcellular location">
    <subcellularLocation>
        <location evidence="1">Nucleus</location>
    </subcellularLocation>
</comment>
<dbReference type="InterPro" id="IPR010347">
    <property type="entry name" value="Tdp1"/>
</dbReference>
<evidence type="ECO:0000256" key="5">
    <source>
        <dbReference type="ARBA" id="ARBA00022801"/>
    </source>
</evidence>
<protein>
    <submittedName>
        <fullName evidence="14">TDP1</fullName>
        <ecNumber evidence="14">3.1.4.-</ecNumber>
    </submittedName>
</protein>
<feature type="compositionally biased region" description="Basic and acidic residues" evidence="12">
    <location>
        <begin position="194"/>
        <end position="239"/>
    </location>
</feature>
<evidence type="ECO:0000256" key="4">
    <source>
        <dbReference type="ARBA" id="ARBA00022763"/>
    </source>
</evidence>
<evidence type="ECO:0000256" key="8">
    <source>
        <dbReference type="ARBA" id="ARBA00023242"/>
    </source>
</evidence>
<dbReference type="Pfam" id="PF10283">
    <property type="entry name" value="zf-CCHH"/>
    <property type="match status" value="1"/>
</dbReference>
<evidence type="ECO:0000259" key="13">
    <source>
        <dbReference type="Pfam" id="PF10283"/>
    </source>
</evidence>
<reference evidence="14 15" key="1">
    <citation type="submission" date="2020-06" db="EMBL/GenBank/DDBJ databases">
        <authorList>
            <person name="Li R."/>
            <person name="Bekaert M."/>
        </authorList>
    </citation>
    <scope>NUCLEOTIDE SEQUENCE [LARGE SCALE GENOMIC DNA]</scope>
    <source>
        <strain evidence="15">wild</strain>
    </source>
</reference>
<name>A0A6J8B4Q5_MYTCO</name>
<feature type="binding site" evidence="10">
    <location>
        <position position="666"/>
    </location>
    <ligand>
        <name>substrate</name>
    </ligand>
</feature>
<evidence type="ECO:0000256" key="9">
    <source>
        <dbReference type="PIRSR" id="PIRSR610347-1"/>
    </source>
</evidence>
<feature type="active site" description="Proton donor/acceptor" evidence="9">
    <location>
        <position position="664"/>
    </location>
</feature>
<dbReference type="Proteomes" id="UP000507470">
    <property type="component" value="Unassembled WGS sequence"/>
</dbReference>
<evidence type="ECO:0000256" key="10">
    <source>
        <dbReference type="PIRSR" id="PIRSR610347-2"/>
    </source>
</evidence>
<evidence type="ECO:0000256" key="2">
    <source>
        <dbReference type="ARBA" id="ARBA00010205"/>
    </source>
</evidence>
<feature type="active site" description="Nucleophile" evidence="9">
    <location>
        <position position="431"/>
    </location>
</feature>
<organism evidence="14 15">
    <name type="scientific">Mytilus coruscus</name>
    <name type="common">Sea mussel</name>
    <dbReference type="NCBI Taxonomy" id="42192"/>
    <lineage>
        <taxon>Eukaryota</taxon>
        <taxon>Metazoa</taxon>
        <taxon>Spiralia</taxon>
        <taxon>Lophotrochozoa</taxon>
        <taxon>Mollusca</taxon>
        <taxon>Bivalvia</taxon>
        <taxon>Autobranchia</taxon>
        <taxon>Pteriomorphia</taxon>
        <taxon>Mytilida</taxon>
        <taxon>Mytiloidea</taxon>
        <taxon>Mytilidae</taxon>
        <taxon>Mytilinae</taxon>
        <taxon>Mytilus</taxon>
    </lineage>
</organism>
<dbReference type="GO" id="GO:0017005">
    <property type="term" value="F:3'-tyrosyl-DNA phosphodiesterase activity"/>
    <property type="evidence" value="ECO:0007669"/>
    <property type="project" value="TreeGrafter"/>
</dbReference>
<feature type="region of interest" description="Disordered" evidence="12">
    <location>
        <begin position="1"/>
        <end position="321"/>
    </location>
</feature>
<dbReference type="CDD" id="cd09193">
    <property type="entry name" value="PLDc_mTdp1_1"/>
    <property type="match status" value="1"/>
</dbReference>
<evidence type="ECO:0000313" key="15">
    <source>
        <dbReference type="Proteomes" id="UP000507470"/>
    </source>
</evidence>
<keyword evidence="5 14" id="KW-0378">Hydrolase</keyword>
<feature type="compositionally biased region" description="Polar residues" evidence="12">
    <location>
        <begin position="75"/>
        <end position="93"/>
    </location>
</feature>
<evidence type="ECO:0000256" key="11">
    <source>
        <dbReference type="PIRSR" id="PIRSR610347-3"/>
    </source>
</evidence>
<keyword evidence="8" id="KW-0539">Nucleus</keyword>
<dbReference type="EC" id="3.1.4.-" evidence="14"/>
<proteinExistence type="inferred from homology"/>
<feature type="compositionally biased region" description="Basic and acidic residues" evidence="12">
    <location>
        <begin position="1"/>
        <end position="11"/>
    </location>
</feature>
<dbReference type="GO" id="GO:0004527">
    <property type="term" value="F:exonuclease activity"/>
    <property type="evidence" value="ECO:0007669"/>
    <property type="project" value="UniProtKB-KW"/>
</dbReference>